<protein>
    <submittedName>
        <fullName evidence="4">DMT family transporter</fullName>
    </submittedName>
</protein>
<sequence>MGDVTTTAPAPVPTRPSFGPLAVVLGALSLSASSVLIVIAGTSTATTAFWRCFFAVVMLAPVLVREIRRHGMPGVRTIVSGLLAGLCLGADFLLWNVSIGDVGAGIATVLVNMQIVLFPLVMWAVTRIAPPRRFLPALPVLLAAVALAGGLVGPAPEGDNPLRGTVLALAAALGYSGYLFFSRGAGVRSPRHFVTPVFFATASACLLAAVVGVTTSGIQLELSARAWIALAFVALTGQALGWLLVGWGLPRLAPAVSSALLLLQPVAAELLAVVVLGQVPTAVQIVGCVAVLATVWVLARGRPRSPAPGDD</sequence>
<organism evidence="4 5">
    <name type="scientific">Amycolatopsis acidicola</name>
    <dbReference type="NCBI Taxonomy" id="2596893"/>
    <lineage>
        <taxon>Bacteria</taxon>
        <taxon>Bacillati</taxon>
        <taxon>Actinomycetota</taxon>
        <taxon>Actinomycetes</taxon>
        <taxon>Pseudonocardiales</taxon>
        <taxon>Pseudonocardiaceae</taxon>
        <taxon>Amycolatopsis</taxon>
    </lineage>
</organism>
<evidence type="ECO:0000313" key="5">
    <source>
        <dbReference type="Proteomes" id="UP000319769"/>
    </source>
</evidence>
<keyword evidence="2" id="KW-0472">Membrane</keyword>
<dbReference type="InterPro" id="IPR000620">
    <property type="entry name" value="EamA_dom"/>
</dbReference>
<keyword evidence="2" id="KW-1133">Transmembrane helix</keyword>
<feature type="transmembrane region" description="Helical" evidence="2">
    <location>
        <begin position="48"/>
        <end position="65"/>
    </location>
</feature>
<dbReference type="SUPFAM" id="SSF103481">
    <property type="entry name" value="Multidrug resistance efflux transporter EmrE"/>
    <property type="match status" value="2"/>
</dbReference>
<name>A0A5N0UPV9_9PSEU</name>
<dbReference type="Pfam" id="PF00892">
    <property type="entry name" value="EamA"/>
    <property type="match status" value="2"/>
</dbReference>
<reference evidence="4" key="1">
    <citation type="submission" date="2019-09" db="EMBL/GenBank/DDBJ databases">
        <authorList>
            <person name="Teo W.F.A."/>
            <person name="Duangmal K."/>
        </authorList>
    </citation>
    <scope>NUCLEOTIDE SEQUENCE [LARGE SCALE GENOMIC DNA]</scope>
    <source>
        <strain evidence="4">K81G1</strain>
    </source>
</reference>
<feature type="transmembrane region" description="Helical" evidence="2">
    <location>
        <begin position="252"/>
        <end position="276"/>
    </location>
</feature>
<feature type="transmembrane region" description="Helical" evidence="2">
    <location>
        <begin position="162"/>
        <end position="181"/>
    </location>
</feature>
<evidence type="ECO:0000259" key="3">
    <source>
        <dbReference type="Pfam" id="PF00892"/>
    </source>
</evidence>
<evidence type="ECO:0000313" key="4">
    <source>
        <dbReference type="EMBL" id="KAA9150345.1"/>
    </source>
</evidence>
<feature type="domain" description="EamA" evidence="3">
    <location>
        <begin position="18"/>
        <end position="147"/>
    </location>
</feature>
<feature type="transmembrane region" description="Helical" evidence="2">
    <location>
        <begin position="77"/>
        <end position="97"/>
    </location>
</feature>
<dbReference type="OrthoDB" id="5315632at2"/>
<feature type="transmembrane region" description="Helical" evidence="2">
    <location>
        <begin position="137"/>
        <end position="156"/>
    </location>
</feature>
<dbReference type="InterPro" id="IPR037185">
    <property type="entry name" value="EmrE-like"/>
</dbReference>
<feature type="transmembrane region" description="Helical" evidence="2">
    <location>
        <begin position="282"/>
        <end position="299"/>
    </location>
</feature>
<accession>A0A5N0UPV9</accession>
<dbReference type="Proteomes" id="UP000319769">
    <property type="component" value="Unassembled WGS sequence"/>
</dbReference>
<feature type="transmembrane region" description="Helical" evidence="2">
    <location>
        <begin position="103"/>
        <end position="125"/>
    </location>
</feature>
<comment type="similarity">
    <text evidence="1">Belongs to the EamA transporter family.</text>
</comment>
<gene>
    <name evidence="4" type="ORF">FPZ12_041270</name>
</gene>
<feature type="transmembrane region" description="Helical" evidence="2">
    <location>
        <begin position="226"/>
        <end position="245"/>
    </location>
</feature>
<dbReference type="PANTHER" id="PTHR22911">
    <property type="entry name" value="ACYL-MALONYL CONDENSING ENZYME-RELATED"/>
    <property type="match status" value="1"/>
</dbReference>
<evidence type="ECO:0000256" key="2">
    <source>
        <dbReference type="SAM" id="Phobius"/>
    </source>
</evidence>
<dbReference type="GO" id="GO:0016020">
    <property type="term" value="C:membrane"/>
    <property type="evidence" value="ECO:0007669"/>
    <property type="project" value="InterPro"/>
</dbReference>
<evidence type="ECO:0000256" key="1">
    <source>
        <dbReference type="ARBA" id="ARBA00007362"/>
    </source>
</evidence>
<dbReference type="EMBL" id="VMNW02000119">
    <property type="protein sequence ID" value="KAA9150345.1"/>
    <property type="molecule type" value="Genomic_DNA"/>
</dbReference>
<comment type="caution">
    <text evidence="4">The sequence shown here is derived from an EMBL/GenBank/DDBJ whole genome shotgun (WGS) entry which is preliminary data.</text>
</comment>
<dbReference type="PANTHER" id="PTHR22911:SF76">
    <property type="entry name" value="EAMA DOMAIN-CONTAINING PROTEIN"/>
    <property type="match status" value="1"/>
</dbReference>
<proteinExistence type="inferred from homology"/>
<keyword evidence="5" id="KW-1185">Reference proteome</keyword>
<feature type="domain" description="EamA" evidence="3">
    <location>
        <begin position="163"/>
        <end position="298"/>
    </location>
</feature>
<dbReference type="AlphaFoldDB" id="A0A5N0UPV9"/>
<feature type="transmembrane region" description="Helical" evidence="2">
    <location>
        <begin position="193"/>
        <end position="214"/>
    </location>
</feature>
<keyword evidence="2" id="KW-0812">Transmembrane</keyword>
<feature type="transmembrane region" description="Helical" evidence="2">
    <location>
        <begin position="21"/>
        <end position="42"/>
    </location>
</feature>